<sequence>MGGFLEPAYGDRSLGDVVPAVGAALGLPVPHPPTGLTLPDAPAYVVFLVDGLGARLLERYAHMAPFLSTLLAEQAPATAGVPSTTATSLTSFGTGLTPGAHGLVGFTSRVPGTDKLLNALLWDKDVDPLEWQPHDTAFGQLRALGATVTVVNKREFRSSGLTVAAHRGADYVGADKAGERIAAAVASSVEPGSLTYLYDGDLDWTGHRHGVASSPWLQQLSMVDAEAEQLREALPPSVRLLVVADHGMIDSPSESRVDVDERTELRDGVALLGGEARFRHLYCHRGALADVVSAWTEVLGDRAAVLAREDAVARGWFGPVLPGVLPRLGDVVVACHGDTAILSSVDFPYEATLVGLHGSLTPDEMLIPMLLS</sequence>
<dbReference type="RefSeq" id="WP_224125488.1">
    <property type="nucleotide sequence ID" value="NZ_JAIQZJ010000026.1"/>
</dbReference>
<evidence type="ECO:0000313" key="1">
    <source>
        <dbReference type="EMBL" id="MBZ5741189.1"/>
    </source>
</evidence>
<dbReference type="SUPFAM" id="SSF53649">
    <property type="entry name" value="Alkaline phosphatase-like"/>
    <property type="match status" value="1"/>
</dbReference>
<evidence type="ECO:0000313" key="2">
    <source>
        <dbReference type="Proteomes" id="UP000780875"/>
    </source>
</evidence>
<dbReference type="PANTHER" id="PTHR10151:SF120">
    <property type="entry name" value="BIS(5'-ADENOSYL)-TRIPHOSPHATASE"/>
    <property type="match status" value="1"/>
</dbReference>
<dbReference type="InterPro" id="IPR002591">
    <property type="entry name" value="Phosphodiest/P_Trfase"/>
</dbReference>
<name>A0ABS7UJJ4_9ACTN</name>
<proteinExistence type="predicted"/>
<comment type="caution">
    <text evidence="1">The sequence shown here is derived from an EMBL/GenBank/DDBJ whole genome shotgun (WGS) entry which is preliminary data.</text>
</comment>
<dbReference type="Gene3D" id="3.40.720.10">
    <property type="entry name" value="Alkaline Phosphatase, subunit A"/>
    <property type="match status" value="1"/>
</dbReference>
<accession>A0ABS7UJJ4</accession>
<dbReference type="EMBL" id="JAIQZJ010000026">
    <property type="protein sequence ID" value="MBZ5741189.1"/>
    <property type="molecule type" value="Genomic_DNA"/>
</dbReference>
<reference evidence="1 2" key="1">
    <citation type="submission" date="2021-09" db="EMBL/GenBank/DDBJ databases">
        <title>Whole genome sequence of Nocardioides sp. GBK3QG-3.</title>
        <authorList>
            <person name="Tuo L."/>
        </authorList>
    </citation>
    <scope>NUCLEOTIDE SEQUENCE [LARGE SCALE GENOMIC DNA]</scope>
    <source>
        <strain evidence="1 2">GBK3QG-3</strain>
    </source>
</reference>
<organism evidence="1 2">
    <name type="scientific">Nocardioides mangrovi</name>
    <dbReference type="NCBI Taxonomy" id="2874580"/>
    <lineage>
        <taxon>Bacteria</taxon>
        <taxon>Bacillati</taxon>
        <taxon>Actinomycetota</taxon>
        <taxon>Actinomycetes</taxon>
        <taxon>Propionibacteriales</taxon>
        <taxon>Nocardioidaceae</taxon>
        <taxon>Nocardioides</taxon>
    </lineage>
</organism>
<protein>
    <submittedName>
        <fullName evidence="1">Alkaline phosphatase family protein</fullName>
    </submittedName>
</protein>
<dbReference type="PANTHER" id="PTHR10151">
    <property type="entry name" value="ECTONUCLEOTIDE PYROPHOSPHATASE/PHOSPHODIESTERASE"/>
    <property type="match status" value="1"/>
</dbReference>
<dbReference type="Pfam" id="PF01663">
    <property type="entry name" value="Phosphodiest"/>
    <property type="match status" value="1"/>
</dbReference>
<dbReference type="Proteomes" id="UP000780875">
    <property type="component" value="Unassembled WGS sequence"/>
</dbReference>
<dbReference type="InterPro" id="IPR017850">
    <property type="entry name" value="Alkaline_phosphatase_core_sf"/>
</dbReference>
<keyword evidence="2" id="KW-1185">Reference proteome</keyword>
<gene>
    <name evidence="1" type="ORF">K8U61_23720</name>
</gene>